<evidence type="ECO:0000256" key="1">
    <source>
        <dbReference type="SAM" id="MobiDB-lite"/>
    </source>
</evidence>
<organism evidence="2 3">
    <name type="scientific">Hypsizygus marmoreus</name>
    <name type="common">White beech mushroom</name>
    <name type="synonym">Agaricus marmoreus</name>
    <dbReference type="NCBI Taxonomy" id="39966"/>
    <lineage>
        <taxon>Eukaryota</taxon>
        <taxon>Fungi</taxon>
        <taxon>Dikarya</taxon>
        <taxon>Basidiomycota</taxon>
        <taxon>Agaricomycotina</taxon>
        <taxon>Agaricomycetes</taxon>
        <taxon>Agaricomycetidae</taxon>
        <taxon>Agaricales</taxon>
        <taxon>Tricholomatineae</taxon>
        <taxon>Lyophyllaceae</taxon>
        <taxon>Hypsizygus</taxon>
    </lineage>
</organism>
<comment type="caution">
    <text evidence="2">The sequence shown here is derived from an EMBL/GenBank/DDBJ whole genome shotgun (WGS) entry which is preliminary data.</text>
</comment>
<feature type="compositionally biased region" description="Polar residues" evidence="1">
    <location>
        <begin position="37"/>
        <end position="55"/>
    </location>
</feature>
<accession>A0A369K8M4</accession>
<dbReference type="InParanoid" id="A0A369K8M4"/>
<dbReference type="Proteomes" id="UP000076154">
    <property type="component" value="Unassembled WGS sequence"/>
</dbReference>
<feature type="compositionally biased region" description="Pro residues" evidence="1">
    <location>
        <begin position="17"/>
        <end position="32"/>
    </location>
</feature>
<feature type="region of interest" description="Disordered" evidence="1">
    <location>
        <begin position="1"/>
        <end position="68"/>
    </location>
</feature>
<evidence type="ECO:0000313" key="2">
    <source>
        <dbReference type="EMBL" id="RDB30949.1"/>
    </source>
</evidence>
<feature type="compositionally biased region" description="Low complexity" evidence="1">
    <location>
        <begin position="7"/>
        <end position="16"/>
    </location>
</feature>
<keyword evidence="3" id="KW-1185">Reference proteome</keyword>
<evidence type="ECO:0000313" key="3">
    <source>
        <dbReference type="Proteomes" id="UP000076154"/>
    </source>
</evidence>
<protein>
    <submittedName>
        <fullName evidence="2">Uncharacterized protein</fullName>
    </submittedName>
</protein>
<dbReference type="EMBL" id="LUEZ02000002">
    <property type="protein sequence ID" value="RDB30949.1"/>
    <property type="molecule type" value="Genomic_DNA"/>
</dbReference>
<proteinExistence type="predicted"/>
<dbReference type="AlphaFoldDB" id="A0A369K8M4"/>
<gene>
    <name evidence="2" type="ORF">Hypma_000131</name>
</gene>
<name>A0A369K8M4_HYPMA</name>
<reference evidence="2" key="1">
    <citation type="submission" date="2018-04" db="EMBL/GenBank/DDBJ databases">
        <title>Whole genome sequencing of Hypsizygus marmoreus.</title>
        <authorList>
            <person name="Choi I.-G."/>
            <person name="Min B."/>
            <person name="Kim J.-G."/>
            <person name="Kim S."/>
            <person name="Oh Y.-L."/>
            <person name="Kong W.-S."/>
            <person name="Park H."/>
            <person name="Jeong J."/>
            <person name="Song E.-S."/>
        </authorList>
    </citation>
    <scope>NUCLEOTIDE SEQUENCE [LARGE SCALE GENOMIC DNA]</scope>
    <source>
        <strain evidence="2">51987-8</strain>
    </source>
</reference>
<sequence length="68" mass="7623">MESQPQPSATPRFAPTTTPPKIYPHTRPSPFPRRPEQAQNTQELSFLSSATQAPSSKRRLYPTLSQSL</sequence>